<accession>A0A2M4DFE4</accession>
<protein>
    <submittedName>
        <fullName evidence="2">Putative secreted protein</fullName>
    </submittedName>
</protein>
<dbReference type="EMBL" id="GGFL01012119">
    <property type="protein sequence ID" value="MBW76297.1"/>
    <property type="molecule type" value="Transcribed_RNA"/>
</dbReference>
<keyword evidence="1" id="KW-0732">Signal</keyword>
<evidence type="ECO:0000313" key="2">
    <source>
        <dbReference type="EMBL" id="MBW76297.1"/>
    </source>
</evidence>
<name>A0A2M4DFE4_ANODA</name>
<reference evidence="2" key="1">
    <citation type="submission" date="2018-01" db="EMBL/GenBank/DDBJ databases">
        <title>An insight into the sialome of Amazonian anophelines.</title>
        <authorList>
            <person name="Ribeiro J.M."/>
            <person name="Scarpassa V."/>
            <person name="Calvo E."/>
        </authorList>
    </citation>
    <scope>NUCLEOTIDE SEQUENCE</scope>
</reference>
<sequence>MYVAPPQLLIWLSLVPGTASLPPASLFMVSRRAYNYNCKKRVTPTSHIPSCILECCGHASSGQRTLTTEVQELARWSSHVKCVWLCSGSGKVRFQSIN</sequence>
<dbReference type="AlphaFoldDB" id="A0A2M4DFE4"/>
<organism evidence="2">
    <name type="scientific">Anopheles darlingi</name>
    <name type="common">Mosquito</name>
    <dbReference type="NCBI Taxonomy" id="43151"/>
    <lineage>
        <taxon>Eukaryota</taxon>
        <taxon>Metazoa</taxon>
        <taxon>Ecdysozoa</taxon>
        <taxon>Arthropoda</taxon>
        <taxon>Hexapoda</taxon>
        <taxon>Insecta</taxon>
        <taxon>Pterygota</taxon>
        <taxon>Neoptera</taxon>
        <taxon>Endopterygota</taxon>
        <taxon>Diptera</taxon>
        <taxon>Nematocera</taxon>
        <taxon>Culicoidea</taxon>
        <taxon>Culicidae</taxon>
        <taxon>Anophelinae</taxon>
        <taxon>Anopheles</taxon>
    </lineage>
</organism>
<proteinExistence type="predicted"/>
<evidence type="ECO:0000256" key="1">
    <source>
        <dbReference type="SAM" id="SignalP"/>
    </source>
</evidence>
<feature type="signal peptide" evidence="1">
    <location>
        <begin position="1"/>
        <end position="20"/>
    </location>
</feature>
<feature type="chain" id="PRO_5014597834" evidence="1">
    <location>
        <begin position="21"/>
        <end position="98"/>
    </location>
</feature>